<dbReference type="GO" id="GO:0043565">
    <property type="term" value="F:sequence-specific DNA binding"/>
    <property type="evidence" value="ECO:0007669"/>
    <property type="project" value="InterPro"/>
</dbReference>
<feature type="region of interest" description="Disordered" evidence="2">
    <location>
        <begin position="336"/>
        <end position="376"/>
    </location>
</feature>
<dbReference type="PROSITE" id="PS50114">
    <property type="entry name" value="GATA_ZN_FINGER_2"/>
    <property type="match status" value="1"/>
</dbReference>
<dbReference type="eggNOG" id="ENOG502TEFX">
    <property type="taxonomic scope" value="Eukaryota"/>
</dbReference>
<feature type="compositionally biased region" description="Gly residues" evidence="2">
    <location>
        <begin position="2308"/>
        <end position="2319"/>
    </location>
</feature>
<feature type="region of interest" description="Disordered" evidence="2">
    <location>
        <begin position="65"/>
        <end position="88"/>
    </location>
</feature>
<accession>A0A0L0SLW7</accession>
<organism evidence="4 5">
    <name type="scientific">Allomyces macrogynus (strain ATCC 38327)</name>
    <name type="common">Allomyces javanicus var. macrogynus</name>
    <dbReference type="NCBI Taxonomy" id="578462"/>
    <lineage>
        <taxon>Eukaryota</taxon>
        <taxon>Fungi</taxon>
        <taxon>Fungi incertae sedis</taxon>
        <taxon>Blastocladiomycota</taxon>
        <taxon>Blastocladiomycetes</taxon>
        <taxon>Blastocladiales</taxon>
        <taxon>Blastocladiaceae</taxon>
        <taxon>Allomyces</taxon>
    </lineage>
</organism>
<keyword evidence="5" id="KW-1185">Reference proteome</keyword>
<dbReference type="GO" id="GO:0006355">
    <property type="term" value="P:regulation of DNA-templated transcription"/>
    <property type="evidence" value="ECO:0007669"/>
    <property type="project" value="InterPro"/>
</dbReference>
<reference evidence="5" key="2">
    <citation type="submission" date="2009-11" db="EMBL/GenBank/DDBJ databases">
        <title>The Genome Sequence of Allomyces macrogynus strain ATCC 38327.</title>
        <authorList>
            <consortium name="The Broad Institute Genome Sequencing Platform"/>
            <person name="Russ C."/>
            <person name="Cuomo C."/>
            <person name="Shea T."/>
            <person name="Young S.K."/>
            <person name="Zeng Q."/>
            <person name="Koehrsen M."/>
            <person name="Haas B."/>
            <person name="Borodovsky M."/>
            <person name="Guigo R."/>
            <person name="Alvarado L."/>
            <person name="Berlin A."/>
            <person name="Borenstein D."/>
            <person name="Chen Z."/>
            <person name="Engels R."/>
            <person name="Freedman E."/>
            <person name="Gellesch M."/>
            <person name="Goldberg J."/>
            <person name="Griggs A."/>
            <person name="Gujja S."/>
            <person name="Heiman D."/>
            <person name="Hepburn T."/>
            <person name="Howarth C."/>
            <person name="Jen D."/>
            <person name="Larson L."/>
            <person name="Lewis B."/>
            <person name="Mehta T."/>
            <person name="Park D."/>
            <person name="Pearson M."/>
            <person name="Roberts A."/>
            <person name="Saif S."/>
            <person name="Shenoy N."/>
            <person name="Sisk P."/>
            <person name="Stolte C."/>
            <person name="Sykes S."/>
            <person name="Walk T."/>
            <person name="White J."/>
            <person name="Yandava C."/>
            <person name="Burger G."/>
            <person name="Gray M.W."/>
            <person name="Holland P.W.H."/>
            <person name="King N."/>
            <person name="Lang F.B.F."/>
            <person name="Roger A.J."/>
            <person name="Ruiz-Trillo I."/>
            <person name="Lander E."/>
            <person name="Nusbaum C."/>
        </authorList>
    </citation>
    <scope>NUCLEOTIDE SEQUENCE [LARGE SCALE GENOMIC DNA]</scope>
    <source>
        <strain evidence="5">ATCC 38327</strain>
    </source>
</reference>
<sequence>MMPPTTERTAPSTFGASCSGYSIPAPHPQQLASAGSFNAAVNTSPVPFPLVQRNNVVGNDVEPTAAFDSAAGPRTSSPHARADATTSAVTKGRGELAKLLLPALTPAPPPRMPEPSDVTLNTVPYDDRSLSIVLFLAVYLDQSRNPNRAIYQQSYPLPLSDDDATAITTFLIYVLATDNEVDRTIRAYSSRREEGFRSAPLATGFGDSPPRSLEVVRTILTDMIAGDVNPETKGVACTESLAAVDLHGDPRVARRVRGYLNLTSRLVLCDSALRFGVSTTVAPVDCPVRAIPVVLAEASSGDTRTVCRWANFVGDADAVAAARWFYPDLDHELNHGADGNAPLADGTPADSRNEEEQDLAAVRPPSVPPEPDLPAPLAELTSIDGNLCIVLFVAVYCDMRSNPTRPIYQQALSLPLSDSAVTQLTDALLDILATGSNLDRRLRSLAPSSALAAHVRPWTKKQVRNTLVECATHPRKLNFREVATLAQNSPHRAPKIIERIRDYLTIWVPAMVAAEGSGGVPFATPAKPKIDYTINAIPCIFEVAAGVDRASSLPLPLRWAVAKPDATAAAQFLFPDLESELRPHATSRSVSRSSTRLASCSPTCSASSRPPSSLSTLSTPSSRTIGVDGGTEMNDAMSSGDSSGPHRSRFSLDDLTVLDGNFCIALFVAVCVDRLYHPQRAIYEQSFSLPISDDHFTELVGVLCNALTTGHGTDRRLVGFEFVRAQARHPPTASVANQRLGHERTAKSMLLDCLALDPQSSKHERQCMQKRRKVPALHCSPVVLAKIQQYVAVWAPALLDAGGLPFCSASSSSAADEPPFTAIPCIFADAGGTSVDAAEHRSVRWATMTEEMLSAAHFLCPGLDIEIVAMPDADLEANVDRDVSMGDLAQSPLVLLPPPPPPPVLADLTTVDGNLCIALFVATHMNRLLCPDQPILRESYTLPLTDDVVANLTKVLTHALTAGNGLDRILRAFQGLKPNTTDPHSSVLIRTLSKRVSARFALVDCIVVHETVFKDKNARRRFSCDDVHASPVIAGQIRRYLTEWLPALLEHGGMPFRVPGDDNAGGTIFPVFDRVSDDAGQVSIRWAESTAERSDAVQLLNLKFHDETNSASSLAPLMLTLPAPKLPPVLRELRPIDGNLCIALFVAVACDAHVHPKRAIYQQTFSVPMPVDVVATMTAALVDILTAGVGMKRTIRAFPMRHAGQDPDALRATAELPNYFKVVRLLLAQLARPALRTDDLAGVSAPHRAPAVADRIRRYLVDWTPALVAAGGLPFRTKTGKTSSEYSTRAIPCIFDQGIDEVSGEHVLRWAVTAPHKQHAARDLYPKFDQEVGKRAAANLGDDKPVDGDTEQGLSTNDGNLCIALFAAAALEDQHQNLGARPIDHDEYPVPLDAAHVASLADRLVALLGTALNSRITAFAIPEYAARILAINGTLQKRRTVRTILNELVERESGPAAMSKTPQTHEAVRDRIEQYLTVWVPGLTENDGTMGFPIPAGVVDIDAIPSVLEVVVNADGQRVMRWTDLAALGRAAAAAFCHDLALGDSDNDDHDVDDRAGPASRTAARTQVRHAPATSVPADDRLLASPWTLANFAMLVWSAVADDVRHDPNRAIYSTSFHMTTDDGNANRHDLVAHLAHCCMASAAHVVLQAPPPGASHTDLVPMTLPEAQDLAVNPTLKQGRRKQVALEKLVGAYLTAALGAVRSSETWMTPAGVAVPCVLARDPGGEDRVVWNVQLAVAAEPVTFWAPDGAEPVGHKQMRQMGKAERSARTPTPAVVGQTTARGRDSTPRRDATPRRDLVGLFPNQVPARVQLDVAVDTPDATRALADQCHAQLCALVDRLAAHMLATLNLPANYYNTAAILAAWETHVKNATADAASLALARDTNLEHLAQFLAASLASQLATEFSARVGAVSDPDAASICHAAHAVRQCIQDLAASRAAEPIYLSDLYDNAAPWAQAMHAALDATWELLRTVNVHRAPGLAVDIVRDAVLELVVVCATLARVHVRVEFPPLGGAFDAERMAKVGPPMFTGATRGDGNDTAAEAQHQQKLLVVAAITPWLTRTDDGTRVVPLRAEVMCGRLVLCASDHNRAQRDASAAAMGDSAVWTIPDTPAAATATPVKWTAAIGSRSARTDSPSLAAPARLWLTPVDRTPRPPVKRVAKLHVCADCGLTTERQFKMDPETGRAQCRRCRQRDLRRARKKGGATATASVVELDDVVMAEAKPDARPALPLPACVRCGTTGSQWWRTAPRGGLLCTACAAAGPAAAAGAGKGVRQRARPLLEVEEEEESVGEDMVLDGGEDEEDGGAVGEGQDGPLGGLLDDDESSDDNSDGEYTESTAPAAKRRRVSGAPRSR</sequence>
<feature type="compositionally biased region" description="Acidic residues" evidence="2">
    <location>
        <begin position="2322"/>
        <end position="2336"/>
    </location>
</feature>
<dbReference type="EMBL" id="GG745342">
    <property type="protein sequence ID" value="KNE63502.1"/>
    <property type="molecule type" value="Genomic_DNA"/>
</dbReference>
<reference evidence="4 5" key="1">
    <citation type="submission" date="2009-11" db="EMBL/GenBank/DDBJ databases">
        <title>Annotation of Allomyces macrogynus ATCC 38327.</title>
        <authorList>
            <consortium name="The Broad Institute Genome Sequencing Platform"/>
            <person name="Russ C."/>
            <person name="Cuomo C."/>
            <person name="Burger G."/>
            <person name="Gray M.W."/>
            <person name="Holland P.W.H."/>
            <person name="King N."/>
            <person name="Lang F.B.F."/>
            <person name="Roger A.J."/>
            <person name="Ruiz-Trillo I."/>
            <person name="Young S.K."/>
            <person name="Zeng Q."/>
            <person name="Gargeya S."/>
            <person name="Fitzgerald M."/>
            <person name="Haas B."/>
            <person name="Abouelleil A."/>
            <person name="Alvarado L."/>
            <person name="Arachchi H.M."/>
            <person name="Berlin A."/>
            <person name="Chapman S.B."/>
            <person name="Gearin G."/>
            <person name="Goldberg J."/>
            <person name="Griggs A."/>
            <person name="Gujja S."/>
            <person name="Hansen M."/>
            <person name="Heiman D."/>
            <person name="Howarth C."/>
            <person name="Larimer J."/>
            <person name="Lui A."/>
            <person name="MacDonald P.J.P."/>
            <person name="McCowen C."/>
            <person name="Montmayeur A."/>
            <person name="Murphy C."/>
            <person name="Neiman D."/>
            <person name="Pearson M."/>
            <person name="Priest M."/>
            <person name="Roberts A."/>
            <person name="Saif S."/>
            <person name="Shea T."/>
            <person name="Sisk P."/>
            <person name="Stolte C."/>
            <person name="Sykes S."/>
            <person name="Wortman J."/>
            <person name="Nusbaum C."/>
            <person name="Birren B."/>
        </authorList>
    </citation>
    <scope>NUCLEOTIDE SEQUENCE [LARGE SCALE GENOMIC DNA]</scope>
    <source>
        <strain evidence="4 5">ATCC 38327</strain>
    </source>
</reference>
<feature type="compositionally biased region" description="Low complexity" evidence="2">
    <location>
        <begin position="587"/>
        <end position="624"/>
    </location>
</feature>
<dbReference type="GO" id="GO:0008270">
    <property type="term" value="F:zinc ion binding"/>
    <property type="evidence" value="ECO:0007669"/>
    <property type="project" value="UniProtKB-KW"/>
</dbReference>
<feature type="compositionally biased region" description="Basic and acidic residues" evidence="2">
    <location>
        <begin position="1783"/>
        <end position="1796"/>
    </location>
</feature>
<feature type="compositionally biased region" description="Polar residues" evidence="2">
    <location>
        <begin position="74"/>
        <end position="88"/>
    </location>
</feature>
<keyword evidence="1" id="KW-0862">Zinc</keyword>
<dbReference type="Proteomes" id="UP000054350">
    <property type="component" value="Unassembled WGS sequence"/>
</dbReference>
<dbReference type="OrthoDB" id="5589597at2759"/>
<feature type="compositionally biased region" description="Pro residues" evidence="2">
    <location>
        <begin position="365"/>
        <end position="374"/>
    </location>
</feature>
<dbReference type="InterPro" id="IPR000679">
    <property type="entry name" value="Znf_GATA"/>
</dbReference>
<evidence type="ECO:0000313" key="5">
    <source>
        <dbReference type="Proteomes" id="UP000054350"/>
    </source>
</evidence>
<evidence type="ECO:0000259" key="3">
    <source>
        <dbReference type="PROSITE" id="PS50114"/>
    </source>
</evidence>
<feature type="domain" description="GATA-type" evidence="3">
    <location>
        <begin position="2236"/>
        <end position="2260"/>
    </location>
</feature>
<protein>
    <recommendedName>
        <fullName evidence="3">GATA-type domain-containing protein</fullName>
    </recommendedName>
</protein>
<feature type="compositionally biased region" description="Basic residues" evidence="2">
    <location>
        <begin position="2344"/>
        <end position="2356"/>
    </location>
</feature>
<evidence type="ECO:0000256" key="2">
    <source>
        <dbReference type="SAM" id="MobiDB-lite"/>
    </source>
</evidence>
<gene>
    <name evidence="4" type="ORF">AMAG_08624</name>
</gene>
<evidence type="ECO:0000313" key="4">
    <source>
        <dbReference type="EMBL" id="KNE63502.1"/>
    </source>
</evidence>
<feature type="compositionally biased region" description="Acidic residues" evidence="2">
    <location>
        <begin position="2284"/>
        <end position="2307"/>
    </location>
</feature>
<name>A0A0L0SLW7_ALLM3</name>
<keyword evidence="1" id="KW-0479">Metal-binding</keyword>
<feature type="region of interest" description="Disordered" evidence="2">
    <location>
        <begin position="2282"/>
        <end position="2356"/>
    </location>
</feature>
<feature type="region of interest" description="Disordered" evidence="2">
    <location>
        <begin position="585"/>
        <end position="646"/>
    </location>
</feature>
<dbReference type="VEuPathDB" id="FungiDB:AMAG_08624"/>
<dbReference type="SUPFAM" id="SSF57716">
    <property type="entry name" value="Glucocorticoid receptor-like (DNA-binding domain)"/>
    <property type="match status" value="1"/>
</dbReference>
<feature type="region of interest" description="Disordered" evidence="2">
    <location>
        <begin position="1547"/>
        <end position="1573"/>
    </location>
</feature>
<evidence type="ECO:0000256" key="1">
    <source>
        <dbReference type="PROSITE-ProRule" id="PRU00094"/>
    </source>
</evidence>
<proteinExistence type="predicted"/>
<feature type="region of interest" description="Disordered" evidence="2">
    <location>
        <begin position="1764"/>
        <end position="1796"/>
    </location>
</feature>
<keyword evidence="1" id="KW-0863">Zinc-finger</keyword>